<dbReference type="Gene3D" id="3.40.50.1360">
    <property type="match status" value="1"/>
</dbReference>
<dbReference type="SMART" id="SM00420">
    <property type="entry name" value="HTH_DEOR"/>
    <property type="match status" value="1"/>
</dbReference>
<keyword evidence="2" id="KW-0238">DNA-binding</keyword>
<dbReference type="InterPro" id="IPR036390">
    <property type="entry name" value="WH_DNA-bd_sf"/>
</dbReference>
<reference evidence="5" key="1">
    <citation type="journal article" date="2011" name="J. Bacteriol.">
        <title>Annotated genome sequence of Lactobacillus pentosus MP-10, which has probiotic potential, from naturally fermented Alorena green table olives.</title>
        <authorList>
            <person name="Abriouel H."/>
            <person name="Benomar N."/>
            <person name="Perez Pulido R."/>
            <person name="Canamero M.M."/>
            <person name="Galvez A."/>
        </authorList>
    </citation>
    <scope>NUCLEOTIDE SEQUENCE</scope>
    <source>
        <strain evidence="5">MP-10</strain>
    </source>
</reference>
<dbReference type="InterPro" id="IPR014036">
    <property type="entry name" value="DeoR-like_C"/>
</dbReference>
<dbReference type="PANTHER" id="PTHR30363:SF56">
    <property type="entry name" value="TRANSCRIPTIONAL REGULATOR, DEOR FAMILY"/>
    <property type="match status" value="1"/>
</dbReference>
<dbReference type="SUPFAM" id="SSF46785">
    <property type="entry name" value="Winged helix' DNA-binding domain"/>
    <property type="match status" value="1"/>
</dbReference>
<dbReference type="InterPro" id="IPR036388">
    <property type="entry name" value="WH-like_DNA-bd_sf"/>
</dbReference>
<dbReference type="AlphaFoldDB" id="F6IRA5"/>
<dbReference type="Pfam" id="PF08220">
    <property type="entry name" value="HTH_DeoR"/>
    <property type="match status" value="1"/>
</dbReference>
<protein>
    <submittedName>
        <fullName evidence="5">DeoR family transcriptional regulator</fullName>
    </submittedName>
</protein>
<evidence type="ECO:0000313" key="5">
    <source>
        <dbReference type="EMBL" id="CCB81045.1"/>
    </source>
</evidence>
<dbReference type="PRINTS" id="PR00037">
    <property type="entry name" value="HTHLACR"/>
</dbReference>
<proteinExistence type="predicted"/>
<accession>F6IRA5</accession>
<dbReference type="Pfam" id="PF00455">
    <property type="entry name" value="DeoRC"/>
    <property type="match status" value="1"/>
</dbReference>
<evidence type="ECO:0000259" key="4">
    <source>
        <dbReference type="PROSITE" id="PS51000"/>
    </source>
</evidence>
<keyword evidence="1" id="KW-0805">Transcription regulation</keyword>
<evidence type="ECO:0000256" key="3">
    <source>
        <dbReference type="ARBA" id="ARBA00023163"/>
    </source>
</evidence>
<feature type="domain" description="HTH deoR-type" evidence="4">
    <location>
        <begin position="9"/>
        <end position="64"/>
    </location>
</feature>
<dbReference type="PROSITE" id="PS00894">
    <property type="entry name" value="HTH_DEOR_1"/>
    <property type="match status" value="1"/>
</dbReference>
<dbReference type="InterPro" id="IPR018356">
    <property type="entry name" value="Tscrpt_reg_HTH_DeoR_CS"/>
</dbReference>
<dbReference type="PROSITE" id="PS51000">
    <property type="entry name" value="HTH_DEOR_2"/>
    <property type="match status" value="1"/>
</dbReference>
<organism evidence="5">
    <name type="scientific">Lactiplantibacillus pentosus MP-10</name>
    <dbReference type="NCBI Taxonomy" id="1028490"/>
    <lineage>
        <taxon>Bacteria</taxon>
        <taxon>Bacillati</taxon>
        <taxon>Bacillota</taxon>
        <taxon>Bacilli</taxon>
        <taxon>Lactobacillales</taxon>
        <taxon>Lactobacillaceae</taxon>
        <taxon>Lactiplantibacillus</taxon>
    </lineage>
</organism>
<dbReference type="EMBL" id="FR871761">
    <property type="protein sequence ID" value="CCB81045.1"/>
    <property type="molecule type" value="Genomic_DNA"/>
</dbReference>
<dbReference type="SUPFAM" id="SSF100950">
    <property type="entry name" value="NagB/RpiA/CoA transferase-like"/>
    <property type="match status" value="1"/>
</dbReference>
<evidence type="ECO:0000256" key="1">
    <source>
        <dbReference type="ARBA" id="ARBA00023015"/>
    </source>
</evidence>
<dbReference type="GO" id="GO:0003677">
    <property type="term" value="F:DNA binding"/>
    <property type="evidence" value="ECO:0007669"/>
    <property type="project" value="UniProtKB-KW"/>
</dbReference>
<dbReference type="InterPro" id="IPR050313">
    <property type="entry name" value="Carb_Metab_HTH_regulators"/>
</dbReference>
<gene>
    <name evidence="5" type="ORF">LPE_00052</name>
</gene>
<dbReference type="InterPro" id="IPR001034">
    <property type="entry name" value="DeoR_HTH"/>
</dbReference>
<dbReference type="PANTHER" id="PTHR30363">
    <property type="entry name" value="HTH-TYPE TRANSCRIPTIONAL REGULATOR SRLR-RELATED"/>
    <property type="match status" value="1"/>
</dbReference>
<name>F6IRA5_LACPE</name>
<dbReference type="Gene3D" id="1.10.10.10">
    <property type="entry name" value="Winged helix-like DNA-binding domain superfamily/Winged helix DNA-binding domain"/>
    <property type="match status" value="1"/>
</dbReference>
<sequence>MRRDLKVLTEERQQYILNTIRFKGIIKIKDICSETNCSESTARRDLQQLEEQGELLRVHGGAKYMNSLQEEPAMNDKVSRNVNAKDHIAQQAVANIQIDDVIYLDAGTSTLAMIHHLNPSYNLRVVTNGVVHASALADMGIQTYLLGGNLKGTTKAVIGPEAVKSLEEYRFNKVFLGINGVHPKFGLTTPDPDEAVVKKTAILQSEESFILADNTKFDHVSFARVGDLSSATIITDQLTPSVAEQYQPLTTIQEVQS</sequence>
<dbReference type="InterPro" id="IPR037171">
    <property type="entry name" value="NagB/RpiA_transferase-like"/>
</dbReference>
<evidence type="ECO:0000256" key="2">
    <source>
        <dbReference type="ARBA" id="ARBA00023125"/>
    </source>
</evidence>
<dbReference type="SMART" id="SM01134">
    <property type="entry name" value="DeoRC"/>
    <property type="match status" value="1"/>
</dbReference>
<dbReference type="GO" id="GO:0003700">
    <property type="term" value="F:DNA-binding transcription factor activity"/>
    <property type="evidence" value="ECO:0007669"/>
    <property type="project" value="InterPro"/>
</dbReference>
<keyword evidence="3" id="KW-0804">Transcription</keyword>